<feature type="compositionally biased region" description="Polar residues" evidence="1">
    <location>
        <begin position="79"/>
        <end position="107"/>
    </location>
</feature>
<feature type="compositionally biased region" description="Polar residues" evidence="1">
    <location>
        <begin position="366"/>
        <end position="382"/>
    </location>
</feature>
<feature type="compositionally biased region" description="Polar residues" evidence="1">
    <location>
        <begin position="447"/>
        <end position="463"/>
    </location>
</feature>
<protein>
    <submittedName>
        <fullName evidence="3">Uncharacterized protein</fullName>
    </submittedName>
</protein>
<feature type="compositionally biased region" description="Basic and acidic residues" evidence="1">
    <location>
        <begin position="265"/>
        <end position="277"/>
    </location>
</feature>
<organism evidence="3 4">
    <name type="scientific">Gymnopilus dilepis</name>
    <dbReference type="NCBI Taxonomy" id="231916"/>
    <lineage>
        <taxon>Eukaryota</taxon>
        <taxon>Fungi</taxon>
        <taxon>Dikarya</taxon>
        <taxon>Basidiomycota</taxon>
        <taxon>Agaricomycotina</taxon>
        <taxon>Agaricomycetes</taxon>
        <taxon>Agaricomycetidae</taxon>
        <taxon>Agaricales</taxon>
        <taxon>Agaricineae</taxon>
        <taxon>Hymenogastraceae</taxon>
        <taxon>Gymnopilus</taxon>
    </lineage>
</organism>
<accession>A0A409YHQ1</accession>
<feature type="region of interest" description="Disordered" evidence="1">
    <location>
        <begin position="172"/>
        <end position="207"/>
    </location>
</feature>
<dbReference type="EMBL" id="NHYE01000841">
    <property type="protein sequence ID" value="PPR02553.1"/>
    <property type="molecule type" value="Genomic_DNA"/>
</dbReference>
<evidence type="ECO:0000256" key="2">
    <source>
        <dbReference type="SAM" id="Phobius"/>
    </source>
</evidence>
<dbReference type="Proteomes" id="UP000284706">
    <property type="component" value="Unassembled WGS sequence"/>
</dbReference>
<feature type="compositionally biased region" description="Low complexity" evidence="1">
    <location>
        <begin position="503"/>
        <end position="520"/>
    </location>
</feature>
<comment type="caution">
    <text evidence="3">The sequence shown here is derived from an EMBL/GenBank/DDBJ whole genome shotgun (WGS) entry which is preliminary data.</text>
</comment>
<feature type="compositionally biased region" description="Basic residues" evidence="1">
    <location>
        <begin position="387"/>
        <end position="400"/>
    </location>
</feature>
<feature type="compositionally biased region" description="Polar residues" evidence="1">
    <location>
        <begin position="229"/>
        <end position="241"/>
    </location>
</feature>
<evidence type="ECO:0000313" key="3">
    <source>
        <dbReference type="EMBL" id="PPR02553.1"/>
    </source>
</evidence>
<keyword evidence="2" id="KW-0472">Membrane</keyword>
<feature type="compositionally biased region" description="Low complexity" evidence="1">
    <location>
        <begin position="316"/>
        <end position="331"/>
    </location>
</feature>
<feature type="compositionally biased region" description="Polar residues" evidence="1">
    <location>
        <begin position="600"/>
        <end position="611"/>
    </location>
</feature>
<feature type="compositionally biased region" description="Low complexity" evidence="1">
    <location>
        <begin position="69"/>
        <end position="78"/>
    </location>
</feature>
<feature type="region of interest" description="Disordered" evidence="1">
    <location>
        <begin position="225"/>
        <end position="343"/>
    </location>
</feature>
<feature type="region of interest" description="Disordered" evidence="1">
    <location>
        <begin position="355"/>
        <end position="611"/>
    </location>
</feature>
<name>A0A409YHQ1_9AGAR</name>
<gene>
    <name evidence="3" type="ORF">CVT26_012023</name>
</gene>
<dbReference type="AlphaFoldDB" id="A0A409YHQ1"/>
<dbReference type="InParanoid" id="A0A409YHQ1"/>
<feature type="region of interest" description="Disordered" evidence="1">
    <location>
        <begin position="1"/>
        <end position="26"/>
    </location>
</feature>
<feature type="transmembrane region" description="Helical" evidence="2">
    <location>
        <begin position="132"/>
        <end position="155"/>
    </location>
</feature>
<proteinExistence type="predicted"/>
<feature type="region of interest" description="Disordered" evidence="1">
    <location>
        <begin position="66"/>
        <end position="124"/>
    </location>
</feature>
<evidence type="ECO:0000256" key="1">
    <source>
        <dbReference type="SAM" id="MobiDB-lite"/>
    </source>
</evidence>
<evidence type="ECO:0000313" key="4">
    <source>
        <dbReference type="Proteomes" id="UP000284706"/>
    </source>
</evidence>
<feature type="compositionally biased region" description="Basic residues" evidence="1">
    <location>
        <begin position="247"/>
        <end position="258"/>
    </location>
</feature>
<sequence length="611" mass="63790">MSTSSSSFSSSASLSTASSSSSSASSLLSSTSNVLTTTTATTSSTTSSQSDFIGFSSSTFFPFSPPPSTSASTPSPFSQISTPHPSPLTNVAFSTSRPLVPSSQSAIPTPGGPNRDAQATSDTGTTWTPGEIALIAVCSFIILLAILACGLVIFVRRRLAKKEIDRQFDFHMPSADRSSNPRRGSVGSVEKYGNGDTNDPEGVEKRSHKGAPAYLAGLGGVARHKRSLSTEAQAEAETSGTAPLLMRKVRPASSRHSHAAVYGDEESRRSLHADQDRFATPLTGNGDYEGREMHEEHAEDSEPDTPREPSPPSSPSLPLLASASSPALNASFSRHTVPAPPSAWRSAQIEVLIPPVPLSPPPPSPDQQKLINDLESVQNLYTLQHPPSRRSSKATRRSSRRAFADVNANANGYDSDDSESMYSQASAPASASAPSLISSKSVKSIYGRQSRTGQGLMPQTSGNAGLGIGVLPPIPQSPFATQSVGARTSGSGEGNGSASQRDSLATVRASLATTASTSTSQPTGLDRSADLDDEDEGNPLSNPDKAMYVAKLLQSRQKNTALQPAAPGTPSRSSSLVSHIERTGSIRPVLALDSVEEQSEAGSTLGRRSQG</sequence>
<dbReference type="OrthoDB" id="3071114at2759"/>
<feature type="compositionally biased region" description="Low complexity" evidence="1">
    <location>
        <begin position="420"/>
        <end position="444"/>
    </location>
</feature>
<feature type="region of interest" description="Disordered" evidence="1">
    <location>
        <begin position="31"/>
        <end position="50"/>
    </location>
</feature>
<keyword evidence="2" id="KW-1133">Transmembrane helix</keyword>
<keyword evidence="4" id="KW-1185">Reference proteome</keyword>
<feature type="compositionally biased region" description="Polar residues" evidence="1">
    <location>
        <begin position="478"/>
        <end position="502"/>
    </location>
</feature>
<feature type="compositionally biased region" description="Pro residues" evidence="1">
    <location>
        <begin position="355"/>
        <end position="365"/>
    </location>
</feature>
<keyword evidence="2" id="KW-0812">Transmembrane</keyword>
<feature type="compositionally biased region" description="Basic and acidic residues" evidence="1">
    <location>
        <begin position="288"/>
        <end position="297"/>
    </location>
</feature>
<reference evidence="3 4" key="1">
    <citation type="journal article" date="2018" name="Evol. Lett.">
        <title>Horizontal gene cluster transfer increased hallucinogenic mushroom diversity.</title>
        <authorList>
            <person name="Reynolds H.T."/>
            <person name="Vijayakumar V."/>
            <person name="Gluck-Thaler E."/>
            <person name="Korotkin H.B."/>
            <person name="Matheny P.B."/>
            <person name="Slot J.C."/>
        </authorList>
    </citation>
    <scope>NUCLEOTIDE SEQUENCE [LARGE SCALE GENOMIC DNA]</scope>
    <source>
        <strain evidence="3 4">SRW20</strain>
    </source>
</reference>